<proteinExistence type="predicted"/>
<dbReference type="NCBIfam" id="TIGR01484">
    <property type="entry name" value="HAD-SF-IIB"/>
    <property type="match status" value="1"/>
</dbReference>
<organism evidence="1 2">
    <name type="scientific">Roseburia amylophila</name>
    <dbReference type="NCBI Taxonomy" id="2981794"/>
    <lineage>
        <taxon>Bacteria</taxon>
        <taxon>Bacillati</taxon>
        <taxon>Bacillota</taxon>
        <taxon>Clostridia</taxon>
        <taxon>Lachnospirales</taxon>
        <taxon>Lachnospiraceae</taxon>
        <taxon>Roseburia</taxon>
    </lineage>
</organism>
<accession>A0AAW4WCZ5</accession>
<dbReference type="SFLD" id="SFLDG01144">
    <property type="entry name" value="C2.B.4:_PGP_Like"/>
    <property type="match status" value="1"/>
</dbReference>
<dbReference type="CDD" id="cd07516">
    <property type="entry name" value="HAD_Pase"/>
    <property type="match status" value="1"/>
</dbReference>
<dbReference type="InterPro" id="IPR036412">
    <property type="entry name" value="HAD-like_sf"/>
</dbReference>
<dbReference type="Pfam" id="PF08282">
    <property type="entry name" value="Hydrolase_3"/>
    <property type="match status" value="1"/>
</dbReference>
<dbReference type="SFLD" id="SFLDS00003">
    <property type="entry name" value="Haloacid_Dehalogenase"/>
    <property type="match status" value="1"/>
</dbReference>
<comment type="caution">
    <text evidence="1">The sequence shown here is derived from an EMBL/GenBank/DDBJ whole genome shotgun (WGS) entry which is preliminary data.</text>
</comment>
<dbReference type="GO" id="GO:0000287">
    <property type="term" value="F:magnesium ion binding"/>
    <property type="evidence" value="ECO:0007669"/>
    <property type="project" value="TreeGrafter"/>
</dbReference>
<dbReference type="PANTHER" id="PTHR10000:SF8">
    <property type="entry name" value="HAD SUPERFAMILY HYDROLASE-LIKE, TYPE 3"/>
    <property type="match status" value="1"/>
</dbReference>
<dbReference type="Gene3D" id="3.40.50.1000">
    <property type="entry name" value="HAD superfamily/HAD-like"/>
    <property type="match status" value="1"/>
</dbReference>
<protein>
    <submittedName>
        <fullName evidence="1">Cof-type HAD-IIB family hydrolase</fullName>
    </submittedName>
</protein>
<dbReference type="PANTHER" id="PTHR10000">
    <property type="entry name" value="PHOSPHOSERINE PHOSPHATASE"/>
    <property type="match status" value="1"/>
</dbReference>
<gene>
    <name evidence="1" type="ORF">LKD47_08915</name>
</gene>
<sequence length="269" mass="29610">MSETYEIIVLDLDGTLTNSKKVITPKTKDALMRIQKEGKKVVLASGRPTGGIVKLADELDLKSYGGFVLAFNGGKIINYETGEIVYNKTIPVELVPAVYEQACRLGVGVLTYKGNTIIHGNGVNEYSSIEAKINGMPMEEVDNFAEYVDYPVNKFLMTGEPEKIAKAQDVMRQTFGEQLNIFRSEPFFLEIVPPSIDKAYSLGKLLEYLGEKKEQMICCGDGFNDKSMIAFAGLGVAMANAQPEVKEVADYITTSNDEDGVALVIDRFM</sequence>
<dbReference type="AlphaFoldDB" id="A0AAW4WCZ5"/>
<reference evidence="1" key="1">
    <citation type="submission" date="2021-10" db="EMBL/GenBank/DDBJ databases">
        <title>Anaerobic single-cell dispensing facilitates the cultivation of human gut bacteria.</title>
        <authorList>
            <person name="Afrizal A."/>
        </authorList>
    </citation>
    <scope>NUCLEOTIDE SEQUENCE</scope>
    <source>
        <strain evidence="1">CLA-AA-H204</strain>
    </source>
</reference>
<dbReference type="SFLD" id="SFLDG01140">
    <property type="entry name" value="C2.B:_Phosphomannomutase_and_P"/>
    <property type="match status" value="1"/>
</dbReference>
<dbReference type="PROSITE" id="PS01229">
    <property type="entry name" value="COF_2"/>
    <property type="match status" value="1"/>
</dbReference>
<dbReference type="SUPFAM" id="SSF56784">
    <property type="entry name" value="HAD-like"/>
    <property type="match status" value="1"/>
</dbReference>
<dbReference type="InterPro" id="IPR000150">
    <property type="entry name" value="Cof"/>
</dbReference>
<dbReference type="InterPro" id="IPR006379">
    <property type="entry name" value="HAD-SF_hydro_IIB"/>
</dbReference>
<evidence type="ECO:0000313" key="2">
    <source>
        <dbReference type="Proteomes" id="UP001198893"/>
    </source>
</evidence>
<name>A0AAW4WCZ5_9FIRM</name>
<dbReference type="EMBL" id="JAJEQW010000009">
    <property type="protein sequence ID" value="MCC2242414.1"/>
    <property type="molecule type" value="Genomic_DNA"/>
</dbReference>
<dbReference type="RefSeq" id="WP_118088247.1">
    <property type="nucleotide sequence ID" value="NZ_JAJEQW010000009.1"/>
</dbReference>
<dbReference type="Gene3D" id="3.30.1240.10">
    <property type="match status" value="1"/>
</dbReference>
<dbReference type="GO" id="GO:0016791">
    <property type="term" value="F:phosphatase activity"/>
    <property type="evidence" value="ECO:0007669"/>
    <property type="project" value="TreeGrafter"/>
</dbReference>
<evidence type="ECO:0000313" key="1">
    <source>
        <dbReference type="EMBL" id="MCC2242414.1"/>
    </source>
</evidence>
<dbReference type="GO" id="GO:0005829">
    <property type="term" value="C:cytosol"/>
    <property type="evidence" value="ECO:0007669"/>
    <property type="project" value="TreeGrafter"/>
</dbReference>
<keyword evidence="1" id="KW-0378">Hydrolase</keyword>
<dbReference type="NCBIfam" id="TIGR00099">
    <property type="entry name" value="Cof-subfamily"/>
    <property type="match status" value="1"/>
</dbReference>
<dbReference type="Proteomes" id="UP001198893">
    <property type="component" value="Unassembled WGS sequence"/>
</dbReference>
<dbReference type="InterPro" id="IPR023214">
    <property type="entry name" value="HAD_sf"/>
</dbReference>